<name>A0A061I231_CRIGR</name>
<feature type="compositionally biased region" description="Polar residues" evidence="1">
    <location>
        <begin position="8"/>
        <end position="25"/>
    </location>
</feature>
<reference evidence="3" key="1">
    <citation type="journal article" date="2013" name="Nat. Biotechnol.">
        <title>Chinese hamster genome sequenced from sorted chromosomes.</title>
        <authorList>
            <person name="Brinkrolf K."/>
            <person name="Rupp O."/>
            <person name="Laux H."/>
            <person name="Kollin F."/>
            <person name="Ernst W."/>
            <person name="Linke B."/>
            <person name="Kofler R."/>
            <person name="Romand S."/>
            <person name="Hesse F."/>
            <person name="Budach W.E."/>
            <person name="Galosy S."/>
            <person name="Muller D."/>
            <person name="Noll T."/>
            <person name="Wienberg J."/>
            <person name="Jostock T."/>
            <person name="Leonard M."/>
            <person name="Grillari J."/>
            <person name="Tauch A."/>
            <person name="Goesmann A."/>
            <person name="Helk B."/>
            <person name="Mott J.E."/>
            <person name="Puhler A."/>
            <person name="Borth N."/>
        </authorList>
    </citation>
    <scope>NUCLEOTIDE SEQUENCE [LARGE SCALE GENOMIC DNA]</scope>
    <source>
        <strain evidence="3">17A/GY</strain>
    </source>
</reference>
<feature type="region of interest" description="Disordered" evidence="1">
    <location>
        <begin position="68"/>
        <end position="100"/>
    </location>
</feature>
<dbReference type="AlphaFoldDB" id="A0A061I231"/>
<evidence type="ECO:0000256" key="1">
    <source>
        <dbReference type="SAM" id="MobiDB-lite"/>
    </source>
</evidence>
<sequence length="100" mass="11289">MEPCRASTGRSCRQSSRADSTRSPFGQQLKKISSIYGEEIVASLIARSRDRNLQEKLLTSIYWRPSEWSTKGGSRKAEKYGMGPRSFLHLRPSPTRISPS</sequence>
<evidence type="ECO:0000313" key="3">
    <source>
        <dbReference type="Proteomes" id="UP000030759"/>
    </source>
</evidence>
<feature type="region of interest" description="Disordered" evidence="1">
    <location>
        <begin position="1"/>
        <end position="25"/>
    </location>
</feature>
<accession>A0A061I231</accession>
<gene>
    <name evidence="2" type="ORF">H671_8g19462</name>
</gene>
<dbReference type="Proteomes" id="UP000030759">
    <property type="component" value="Unassembled WGS sequence"/>
</dbReference>
<protein>
    <submittedName>
        <fullName evidence="2">Uncharacterized protein</fullName>
    </submittedName>
</protein>
<evidence type="ECO:0000313" key="2">
    <source>
        <dbReference type="EMBL" id="ERE66401.1"/>
    </source>
</evidence>
<dbReference type="EMBL" id="KE682683">
    <property type="protein sequence ID" value="ERE66401.1"/>
    <property type="molecule type" value="Genomic_DNA"/>
</dbReference>
<organism evidence="2 3">
    <name type="scientific">Cricetulus griseus</name>
    <name type="common">Chinese hamster</name>
    <name type="synonym">Cricetulus barabensis griseus</name>
    <dbReference type="NCBI Taxonomy" id="10029"/>
    <lineage>
        <taxon>Eukaryota</taxon>
        <taxon>Metazoa</taxon>
        <taxon>Chordata</taxon>
        <taxon>Craniata</taxon>
        <taxon>Vertebrata</taxon>
        <taxon>Euteleostomi</taxon>
        <taxon>Mammalia</taxon>
        <taxon>Eutheria</taxon>
        <taxon>Euarchontoglires</taxon>
        <taxon>Glires</taxon>
        <taxon>Rodentia</taxon>
        <taxon>Myomorpha</taxon>
        <taxon>Muroidea</taxon>
        <taxon>Cricetidae</taxon>
        <taxon>Cricetinae</taxon>
        <taxon>Cricetulus</taxon>
    </lineage>
</organism>
<proteinExistence type="predicted"/>